<evidence type="ECO:0000313" key="2">
    <source>
        <dbReference type="EMBL" id="CAE7148642.1"/>
    </source>
</evidence>
<reference evidence="2" key="1">
    <citation type="submission" date="2021-02" db="EMBL/GenBank/DDBJ databases">
        <authorList>
            <person name="Dougan E. K."/>
            <person name="Rhodes N."/>
            <person name="Thang M."/>
            <person name="Chan C."/>
        </authorList>
    </citation>
    <scope>NUCLEOTIDE SEQUENCE</scope>
</reference>
<accession>A0A812IND1</accession>
<gene>
    <name evidence="2" type="primary">R2</name>
    <name evidence="2" type="ORF">SNEC2469_LOCUS10</name>
</gene>
<dbReference type="AlphaFoldDB" id="A0A812IND1"/>
<dbReference type="PANTHER" id="PTHR34598">
    <property type="entry name" value="BLL6449 PROTEIN"/>
    <property type="match status" value="1"/>
</dbReference>
<dbReference type="Proteomes" id="UP000601435">
    <property type="component" value="Unassembled WGS sequence"/>
</dbReference>
<comment type="caution">
    <text evidence="2">The sequence shown here is derived from an EMBL/GenBank/DDBJ whole genome shotgun (WGS) entry which is preliminary data.</text>
</comment>
<dbReference type="GO" id="GO:0016491">
    <property type="term" value="F:oxidoreductase activity"/>
    <property type="evidence" value="ECO:0007669"/>
    <property type="project" value="InterPro"/>
</dbReference>
<evidence type="ECO:0000313" key="3">
    <source>
        <dbReference type="Proteomes" id="UP000601435"/>
    </source>
</evidence>
<dbReference type="InterPro" id="IPR044053">
    <property type="entry name" value="AsaB-like"/>
</dbReference>
<dbReference type="EMBL" id="CAJNJA010000001">
    <property type="protein sequence ID" value="CAE7148642.1"/>
    <property type="molecule type" value="Genomic_DNA"/>
</dbReference>
<organism evidence="2 3">
    <name type="scientific">Symbiodinium necroappetens</name>
    <dbReference type="NCBI Taxonomy" id="1628268"/>
    <lineage>
        <taxon>Eukaryota</taxon>
        <taxon>Sar</taxon>
        <taxon>Alveolata</taxon>
        <taxon>Dinophyceae</taxon>
        <taxon>Suessiales</taxon>
        <taxon>Symbiodiniaceae</taxon>
        <taxon>Symbiodinium</taxon>
    </lineage>
</organism>
<dbReference type="OrthoDB" id="412788at2759"/>
<dbReference type="PANTHER" id="PTHR34598:SF3">
    <property type="entry name" value="OXIDOREDUCTASE AN1597"/>
    <property type="match status" value="1"/>
</dbReference>
<sequence>MNYLGGLQTVPVEVSIKNGRRAHHLSWQENGFELINSTSDVQNWSNDAEVARVYYDEMSNLARALTGCDHALVAGHISRNPEQADLHEDYAPIAFVHSDFTDNYDDLLIQRYRQNSAEADAALSSSGITVEDMARAKRLLILQFWRNVGPEQMDYPLAFCDAQSVPRADMHSIHVPNYAGGDFAFDTFAVTPPASQETHDWYVFPNMTRDEAVAFRTFDSEMVAAGTPYWTPHSAFLDDTAGDNAPARRSIEVRATCLFF</sequence>
<comment type="similarity">
    <text evidence="1">Belongs to the asaB hydroxylase/desaturase family.</text>
</comment>
<name>A0A812IND1_9DINO</name>
<evidence type="ECO:0000256" key="1">
    <source>
        <dbReference type="ARBA" id="ARBA00023604"/>
    </source>
</evidence>
<protein>
    <submittedName>
        <fullName evidence="2">R2 protein</fullName>
    </submittedName>
</protein>
<dbReference type="NCBIfam" id="NF041278">
    <property type="entry name" value="CmcJ_NvfI_EfuI"/>
    <property type="match status" value="1"/>
</dbReference>
<keyword evidence="3" id="KW-1185">Reference proteome</keyword>
<proteinExistence type="inferred from homology"/>